<dbReference type="SUPFAM" id="SSF56024">
    <property type="entry name" value="Phospholipase D/nuclease"/>
    <property type="match status" value="1"/>
</dbReference>
<evidence type="ECO:0000313" key="2">
    <source>
        <dbReference type="EMBL" id="GAA4379681.1"/>
    </source>
</evidence>
<feature type="domain" description="Phospholipase D-like" evidence="1">
    <location>
        <begin position="33"/>
        <end position="146"/>
    </location>
</feature>
<dbReference type="InterPro" id="IPR025202">
    <property type="entry name" value="PLD-like_dom"/>
</dbReference>
<evidence type="ECO:0000313" key="3">
    <source>
        <dbReference type="Proteomes" id="UP001500454"/>
    </source>
</evidence>
<reference evidence="3" key="1">
    <citation type="journal article" date="2019" name="Int. J. Syst. Evol. Microbiol.">
        <title>The Global Catalogue of Microorganisms (GCM) 10K type strain sequencing project: providing services to taxonomists for standard genome sequencing and annotation.</title>
        <authorList>
            <consortium name="The Broad Institute Genomics Platform"/>
            <consortium name="The Broad Institute Genome Sequencing Center for Infectious Disease"/>
            <person name="Wu L."/>
            <person name="Ma J."/>
        </authorList>
    </citation>
    <scope>NUCLEOTIDE SEQUENCE [LARGE SCALE GENOMIC DNA]</scope>
    <source>
        <strain evidence="3">JCM 17924</strain>
    </source>
</reference>
<dbReference type="EMBL" id="BAABHA010000003">
    <property type="protein sequence ID" value="GAA4379681.1"/>
    <property type="molecule type" value="Genomic_DNA"/>
</dbReference>
<keyword evidence="3" id="KW-1185">Reference proteome</keyword>
<dbReference type="Pfam" id="PF13091">
    <property type="entry name" value="PLDc_2"/>
    <property type="match status" value="1"/>
</dbReference>
<proteinExistence type="predicted"/>
<comment type="caution">
    <text evidence="2">The sequence shown here is derived from an EMBL/GenBank/DDBJ whole genome shotgun (WGS) entry which is preliminary data.</text>
</comment>
<sequence length="301" mass="34334">MWHVSYQPLNCALIACIRYMKILQPHQISSEVLEVIHSAQQYLILVSPYVKLTQWQQLAAALTAAKGRGVRIDFFVRNDPDNAGSWEQVEALGLKARLVSNLHAKFYFSETSGVISSMNLLASSNSNSIEIGCKLETQTELDELKSFVKRFVVPHEISERPTEADLYLTKERFSVALEHYIADQTRRDARVTFQKDEFEIRAVSNTFFLYVDKATNRLFLSAIVSEAEASAFEARCSTFFTSPAFRYELDRGDRGHYSMVEGAYQPRLSTAYLDNLRLPEKKQLLAEVMTFIKSVRAFKDA</sequence>
<dbReference type="Gene3D" id="3.30.870.10">
    <property type="entry name" value="Endonuclease Chain A"/>
    <property type="match status" value="1"/>
</dbReference>
<evidence type="ECO:0000259" key="1">
    <source>
        <dbReference type="Pfam" id="PF13091"/>
    </source>
</evidence>
<organism evidence="2 3">
    <name type="scientific">Hymenobacter koreensis</name>
    <dbReference type="NCBI Taxonomy" id="1084523"/>
    <lineage>
        <taxon>Bacteria</taxon>
        <taxon>Pseudomonadati</taxon>
        <taxon>Bacteroidota</taxon>
        <taxon>Cytophagia</taxon>
        <taxon>Cytophagales</taxon>
        <taxon>Hymenobacteraceae</taxon>
        <taxon>Hymenobacter</taxon>
    </lineage>
</organism>
<dbReference type="CDD" id="cd00138">
    <property type="entry name" value="PLDc_SF"/>
    <property type="match status" value="1"/>
</dbReference>
<name>A0ABP8IY56_9BACT</name>
<gene>
    <name evidence="2" type="ORF">GCM10023186_17330</name>
</gene>
<dbReference type="Proteomes" id="UP001500454">
    <property type="component" value="Unassembled WGS sequence"/>
</dbReference>
<accession>A0ABP8IY56</accession>
<protein>
    <recommendedName>
        <fullName evidence="1">Phospholipase D-like domain-containing protein</fullName>
    </recommendedName>
</protein>